<dbReference type="GeneID" id="6074447"/>
<dbReference type="Proteomes" id="UP000001194">
    <property type="component" value="Unassembled WGS sequence"/>
</dbReference>
<dbReference type="InParanoid" id="B0D4Q1"/>
<reference evidence="2 4" key="1">
    <citation type="journal article" date="2008" name="Nature">
        <title>The genome of Laccaria bicolor provides insights into mycorrhizal symbiosis.</title>
        <authorList>
            <person name="Martin F."/>
            <person name="Aerts A."/>
            <person name="Ahren D."/>
            <person name="Brun A."/>
            <person name="Danchin E.G.J."/>
            <person name="Duchaussoy F."/>
            <person name="Gibon J."/>
            <person name="Kohler A."/>
            <person name="Lindquist E."/>
            <person name="Pereda V."/>
            <person name="Salamov A."/>
            <person name="Shapiro H.J."/>
            <person name="Wuyts J."/>
            <person name="Blaudez D."/>
            <person name="Buee M."/>
            <person name="Brokstein P."/>
            <person name="Canbaeck B."/>
            <person name="Cohen D."/>
            <person name="Courty P.E."/>
            <person name="Coutinho P.M."/>
            <person name="Delaruelle C."/>
            <person name="Detter J.C."/>
            <person name="Deveau A."/>
            <person name="DiFazio S."/>
            <person name="Duplessis S."/>
            <person name="Fraissinet-Tachet L."/>
            <person name="Lucic E."/>
            <person name="Frey-Klett P."/>
            <person name="Fourrey C."/>
            <person name="Feussner I."/>
            <person name="Gay G."/>
            <person name="Grimwood J."/>
            <person name="Hoegger P.J."/>
            <person name="Jain P."/>
            <person name="Kilaru S."/>
            <person name="Labbe J."/>
            <person name="Lin Y.C."/>
            <person name="Legue V."/>
            <person name="Le Tacon F."/>
            <person name="Marmeisse R."/>
            <person name="Melayah D."/>
            <person name="Montanini B."/>
            <person name="Muratet M."/>
            <person name="Nehls U."/>
            <person name="Niculita-Hirzel H."/>
            <person name="Oudot-Le Secq M.P."/>
            <person name="Peter M."/>
            <person name="Quesneville H."/>
            <person name="Rajashekar B."/>
            <person name="Reich M."/>
            <person name="Rouhier N."/>
            <person name="Schmutz J."/>
            <person name="Yin T."/>
            <person name="Chalot M."/>
            <person name="Henrissat B."/>
            <person name="Kuees U."/>
            <person name="Lucas S."/>
            <person name="Van de Peer Y."/>
            <person name="Podila G.K."/>
            <person name="Polle A."/>
            <person name="Pukkila P.J."/>
            <person name="Richardson P.M."/>
            <person name="Rouze P."/>
            <person name="Sanders I.R."/>
            <person name="Stajich J.E."/>
            <person name="Tunlid A."/>
            <person name="Tuskan G."/>
            <person name="Grigoriev I.V."/>
        </authorList>
    </citation>
    <scope>NUCLEOTIDE SEQUENCE [LARGE SCALE GENOMIC DNA]</scope>
    <source>
        <strain evidence="4">S238N-H82 / ATCC MYA-4686</strain>
    </source>
</reference>
<dbReference type="HOGENOM" id="CLU_164192_0_0_1"/>
<dbReference type="EMBL" id="DS547097">
    <property type="protein sequence ID" value="EDR10383.1"/>
    <property type="molecule type" value="Genomic_DNA"/>
</dbReference>
<dbReference type="EMBL" id="DS547097">
    <property type="protein sequence ID" value="EDR10382.1"/>
    <property type="molecule type" value="Genomic_DNA"/>
</dbReference>
<evidence type="ECO:0000256" key="1">
    <source>
        <dbReference type="SAM" id="MobiDB-lite"/>
    </source>
</evidence>
<evidence type="ECO:0000313" key="4">
    <source>
        <dbReference type="Proteomes" id="UP000001194"/>
    </source>
</evidence>
<evidence type="ECO:0000313" key="3">
    <source>
        <dbReference type="EMBL" id="EDR10383.1"/>
    </source>
</evidence>
<feature type="compositionally biased region" description="Basic and acidic residues" evidence="1">
    <location>
        <begin position="1"/>
        <end position="11"/>
    </location>
</feature>
<sequence>MAGSKGKEAFRRPLRQLKTPPGKDSAPQSLFPLSPAHQPWLRHRSLTQCQSLADPGLGEVIDVASLSCAGPLSQTTSTQHSDLHT</sequence>
<dbReference type="KEGG" id="lbc:LACBIDRAFT_317228"/>
<dbReference type="RefSeq" id="XP_001878832.1">
    <property type="nucleotide sequence ID" value="XM_001878797.1"/>
</dbReference>
<organism evidence="4">
    <name type="scientific">Laccaria bicolor (strain S238N-H82 / ATCC MYA-4686)</name>
    <name type="common">Bicoloured deceiver</name>
    <name type="synonym">Laccaria laccata var. bicolor</name>
    <dbReference type="NCBI Taxonomy" id="486041"/>
    <lineage>
        <taxon>Eukaryota</taxon>
        <taxon>Fungi</taxon>
        <taxon>Dikarya</taxon>
        <taxon>Basidiomycota</taxon>
        <taxon>Agaricomycotina</taxon>
        <taxon>Agaricomycetes</taxon>
        <taxon>Agaricomycetidae</taxon>
        <taxon>Agaricales</taxon>
        <taxon>Agaricineae</taxon>
        <taxon>Hydnangiaceae</taxon>
        <taxon>Laccaria</taxon>
    </lineage>
</organism>
<feature type="region of interest" description="Disordered" evidence="1">
    <location>
        <begin position="1"/>
        <end position="36"/>
    </location>
</feature>
<keyword evidence="4" id="KW-1185">Reference proteome</keyword>
<dbReference type="KEGG" id="lbc:LACBIDRAFT_317226"/>
<evidence type="ECO:0000313" key="2">
    <source>
        <dbReference type="EMBL" id="EDR10382.1"/>
    </source>
</evidence>
<accession>B0D4Q1</accession>
<dbReference type="AlphaFoldDB" id="B0D4Q1"/>
<protein>
    <submittedName>
        <fullName evidence="2">Predicted protein</fullName>
    </submittedName>
</protein>
<gene>
    <name evidence="2" type="ORF">LACBIDRAFT_317226</name>
    <name evidence="3" type="ORF">LACBIDRAFT_317228</name>
</gene>
<name>B0D4Q1_LACBS</name>
<proteinExistence type="predicted"/>
<dbReference type="GeneID" id="6074472"/>
<dbReference type="RefSeq" id="XP_001878833.1">
    <property type="nucleotide sequence ID" value="XM_001878798.1"/>
</dbReference>